<name>S8CPZ3_9LAMI</name>
<proteinExistence type="inferred from homology"/>
<dbReference type="InterPro" id="IPR011042">
    <property type="entry name" value="6-blade_b-propeller_TolB-like"/>
</dbReference>
<evidence type="ECO:0000256" key="5">
    <source>
        <dbReference type="ARBA" id="ARBA00023180"/>
    </source>
</evidence>
<evidence type="ECO:0000256" key="3">
    <source>
        <dbReference type="ARBA" id="ARBA00022554"/>
    </source>
</evidence>
<organism evidence="8 9">
    <name type="scientific">Genlisea aurea</name>
    <dbReference type="NCBI Taxonomy" id="192259"/>
    <lineage>
        <taxon>Eukaryota</taxon>
        <taxon>Viridiplantae</taxon>
        <taxon>Streptophyta</taxon>
        <taxon>Embryophyta</taxon>
        <taxon>Tracheophyta</taxon>
        <taxon>Spermatophyta</taxon>
        <taxon>Magnoliopsida</taxon>
        <taxon>eudicotyledons</taxon>
        <taxon>Gunneridae</taxon>
        <taxon>Pentapetalae</taxon>
        <taxon>asterids</taxon>
        <taxon>lamiids</taxon>
        <taxon>Lamiales</taxon>
        <taxon>Lentibulariaceae</taxon>
        <taxon>Genlisea</taxon>
    </lineage>
</organism>
<feature type="domain" description="Strictosidine synthase conserved region" evidence="7">
    <location>
        <begin position="176"/>
        <end position="263"/>
    </location>
</feature>
<dbReference type="PANTHER" id="PTHR10426">
    <property type="entry name" value="STRICTOSIDINE SYNTHASE-RELATED"/>
    <property type="match status" value="1"/>
</dbReference>
<evidence type="ECO:0000256" key="4">
    <source>
        <dbReference type="ARBA" id="ARBA00022729"/>
    </source>
</evidence>
<dbReference type="GO" id="GO:0005773">
    <property type="term" value="C:vacuole"/>
    <property type="evidence" value="ECO:0007669"/>
    <property type="project" value="UniProtKB-SubCell"/>
</dbReference>
<accession>S8CPZ3</accession>
<dbReference type="Pfam" id="PF03088">
    <property type="entry name" value="Str_synth"/>
    <property type="match status" value="1"/>
</dbReference>
<evidence type="ECO:0000313" key="9">
    <source>
        <dbReference type="Proteomes" id="UP000015453"/>
    </source>
</evidence>
<dbReference type="GO" id="GO:0012505">
    <property type="term" value="C:endomembrane system"/>
    <property type="evidence" value="ECO:0007669"/>
    <property type="project" value="TreeGrafter"/>
</dbReference>
<reference evidence="8 9" key="1">
    <citation type="journal article" date="2013" name="BMC Genomics">
        <title>The miniature genome of a carnivorous plant Genlisea aurea contains a low number of genes and short non-coding sequences.</title>
        <authorList>
            <person name="Leushkin E.V."/>
            <person name="Sutormin R.A."/>
            <person name="Nabieva E.R."/>
            <person name="Penin A.A."/>
            <person name="Kondrashov A.S."/>
            <person name="Logacheva M.D."/>
        </authorList>
    </citation>
    <scope>NUCLEOTIDE SEQUENCE [LARGE SCALE GENOMIC DNA]</scope>
</reference>
<dbReference type="InterPro" id="IPR018119">
    <property type="entry name" value="Strictosidine_synth_cons-reg"/>
</dbReference>
<evidence type="ECO:0000256" key="6">
    <source>
        <dbReference type="SAM" id="SignalP"/>
    </source>
</evidence>
<keyword evidence="3" id="KW-0926">Vacuole</keyword>
<feature type="signal peptide" evidence="6">
    <location>
        <begin position="1"/>
        <end position="16"/>
    </location>
</feature>
<dbReference type="Pfam" id="PF20067">
    <property type="entry name" value="SSL_N"/>
    <property type="match status" value="1"/>
</dbReference>
<gene>
    <name evidence="8" type="ORF">M569_07898</name>
</gene>
<dbReference type="Gene3D" id="2.120.10.30">
    <property type="entry name" value="TolB, C-terminal domain"/>
    <property type="match status" value="1"/>
</dbReference>
<dbReference type="PANTHER" id="PTHR10426:SF106">
    <property type="entry name" value="PROTEIN STRICTOSIDINE SYNTHASE-LIKE 3"/>
    <property type="match status" value="1"/>
</dbReference>
<dbReference type="OrthoDB" id="5307922at2759"/>
<dbReference type="EMBL" id="AUSU01003427">
    <property type="protein sequence ID" value="EPS66876.1"/>
    <property type="molecule type" value="Genomic_DNA"/>
</dbReference>
<sequence>AAGVIAGTCLLLAVYCAVDPFRHSVMSEFRGFQVFPVDLLEIPLDRDSQNLLQRSEIKFLDQVQGPESLAFDPIGRGPYTGVADGRILFWDGQKWTHFAHTSPNRSQGLCDPKPSITDYSDNEHICGRPLGLRFDKRNGDLYIADAYLGLMKVGPRGGLATSLATEAEGIPLGFTNDLDIDEHGNVYFSDSSTNYRRRNYMQLIYTADNTGRLIKYDPTTKQTRVLVRNLQFPNGVSLSKDGSFFAYCEFSRARLSKYWLKGEKAGTTEIMAALPGYPDNVRTNEEGEFWVAVPTRRMWYADFLGRHPSLRKLRLKLPLPIMRRKSSPLNAMVIKYSPEGKILKILEDEPGKVVRAVSEVDEKDGRLWMGTVILNSIAVYQLD</sequence>
<feature type="chain" id="PRO_5004549663" description="Strictosidine synthase conserved region domain-containing protein" evidence="6">
    <location>
        <begin position="17"/>
        <end position="383"/>
    </location>
</feature>
<comment type="similarity">
    <text evidence="2">Belongs to the strictosidine synthase family.</text>
</comment>
<evidence type="ECO:0000259" key="7">
    <source>
        <dbReference type="Pfam" id="PF03088"/>
    </source>
</evidence>
<dbReference type="FunFam" id="2.120.10.30:FF:000032">
    <property type="entry name" value="Protein STRICTOSIDINE SYNTHASE-LIKE 13"/>
    <property type="match status" value="1"/>
</dbReference>
<evidence type="ECO:0000256" key="2">
    <source>
        <dbReference type="ARBA" id="ARBA00009191"/>
    </source>
</evidence>
<dbReference type="AlphaFoldDB" id="S8CPZ3"/>
<keyword evidence="4 6" id="KW-0732">Signal</keyword>
<protein>
    <recommendedName>
        <fullName evidence="7">Strictosidine synthase conserved region domain-containing protein</fullName>
    </recommendedName>
</protein>
<feature type="non-terminal residue" evidence="8">
    <location>
        <position position="1"/>
    </location>
</feature>
<evidence type="ECO:0000313" key="8">
    <source>
        <dbReference type="EMBL" id="EPS66876.1"/>
    </source>
</evidence>
<keyword evidence="9" id="KW-1185">Reference proteome</keyword>
<comment type="subcellular location">
    <subcellularLocation>
        <location evidence="1">Vacuole</location>
    </subcellularLocation>
</comment>
<dbReference type="Proteomes" id="UP000015453">
    <property type="component" value="Unassembled WGS sequence"/>
</dbReference>
<comment type="caution">
    <text evidence="8">The sequence shown here is derived from an EMBL/GenBank/DDBJ whole genome shotgun (WGS) entry which is preliminary data.</text>
</comment>
<evidence type="ECO:0000256" key="1">
    <source>
        <dbReference type="ARBA" id="ARBA00004116"/>
    </source>
</evidence>
<keyword evidence="5" id="KW-0325">Glycoprotein</keyword>
<dbReference type="SUPFAM" id="SSF63829">
    <property type="entry name" value="Calcium-dependent phosphotriesterase"/>
    <property type="match status" value="1"/>
</dbReference>
<dbReference type="GO" id="GO:0016787">
    <property type="term" value="F:hydrolase activity"/>
    <property type="evidence" value="ECO:0007669"/>
    <property type="project" value="TreeGrafter"/>
</dbReference>